<accession>A0A383UP17</accession>
<organism evidence="1 2">
    <name type="scientific">Blumeria hordei</name>
    <name type="common">Barley powdery mildew</name>
    <name type="synonym">Blumeria graminis f. sp. hordei</name>
    <dbReference type="NCBI Taxonomy" id="2867405"/>
    <lineage>
        <taxon>Eukaryota</taxon>
        <taxon>Fungi</taxon>
        <taxon>Dikarya</taxon>
        <taxon>Ascomycota</taxon>
        <taxon>Pezizomycotina</taxon>
        <taxon>Leotiomycetes</taxon>
        <taxon>Erysiphales</taxon>
        <taxon>Erysiphaceae</taxon>
        <taxon>Blumeria</taxon>
    </lineage>
</organism>
<dbReference type="Proteomes" id="UP000275772">
    <property type="component" value="Unassembled WGS sequence"/>
</dbReference>
<evidence type="ECO:0000313" key="2">
    <source>
        <dbReference type="Proteomes" id="UP000275772"/>
    </source>
</evidence>
<dbReference type="AlphaFoldDB" id="A0A383UP17"/>
<proteinExistence type="predicted"/>
<sequence>MRISTIEGILRRLLATIIISLRFGEYQYCGFARSHRVTFRHYSRHTPLPRAVALSSLYALSGIFTGG</sequence>
<name>A0A383UP17_BLUHO</name>
<protein>
    <submittedName>
        <fullName evidence="1">Uncharacterized protein</fullName>
    </submittedName>
</protein>
<dbReference type="VEuPathDB" id="FungiDB:BLGHR1_12087"/>
<evidence type="ECO:0000313" key="1">
    <source>
        <dbReference type="EMBL" id="SZF01325.1"/>
    </source>
</evidence>
<reference evidence="1 2" key="1">
    <citation type="submission" date="2017-11" db="EMBL/GenBank/DDBJ databases">
        <authorList>
            <person name="Kracher B."/>
        </authorList>
    </citation>
    <scope>NUCLEOTIDE SEQUENCE [LARGE SCALE GENOMIC DNA]</scope>
    <source>
        <strain evidence="1 2">RACE1</strain>
    </source>
</reference>
<gene>
    <name evidence="1" type="ORF">BLGHR1_12087</name>
</gene>
<dbReference type="EMBL" id="UNSH01000036">
    <property type="protein sequence ID" value="SZF01325.1"/>
    <property type="molecule type" value="Genomic_DNA"/>
</dbReference>